<evidence type="ECO:0000313" key="7">
    <source>
        <dbReference type="Proteomes" id="UP000747110"/>
    </source>
</evidence>
<dbReference type="AlphaFoldDB" id="A0A8J4DAS9"/>
<dbReference type="EMBL" id="BNCP01000022">
    <property type="protein sequence ID" value="GIL81903.1"/>
    <property type="molecule type" value="Genomic_DNA"/>
</dbReference>
<sequence>MITKCFCHRLFLLVLCMGLLFSLPRPISAQTMQTDLLTTYNESIPILLNGITGYNRSAYASTYILWAPLGFPLALGSSSSPLPIAVAVQLQSSSRIVAVGHEGIVKACCSANDGWSKLVTNSFKWLADAKTTNRDTIRLASPANMKSWSSPALANVAQILQAGSSNVTVTTDNNANLTAIAAGNWSNVDVLCLDTYTTYTPAQIAGLIAFANQTGKGLLVAGHAWYWSYTHPDANIFTDLSINKILWPLGLLVTTNAQDGPQAPPASLSHPAWPYYNAHYVLSSLAAAKNGGSAFPPPAYFSLAIQTLQELSNALPVRVNSTISGVDGVWELLEAVSGSQIAIGPNKPLNVTTANTSTIIGVLLEVMAIKRGDIFNLTASPSAALYPGSVPAGAAPVTVTLTINASYNPPPYHFGYGGYPGRLWRSTGLYAAPGQIINVTMETASAIGVGLQVQVGAHTDDLTSKPIWYRMPYTYSRFPINSNITSAGNSLGGLVFIIVPQGASLGEVQVTISGAVRAPWFRLGVDTPTTWASTIRSYPAPWAELDSGGKMILMLPSAAIRNVSDPTAVLVHWNLVLDSMADLASMSRVRARAERFLVDAQIGGGWMHSGYPMMAYDVESVYNEVLNVNYLQTEGAWGPYHELGHNHQWTDMQFSGTTESFNNLFTIYALERTGVPSASWSNNGAISPSGRAANRATYFSNGARWSTDWSVWTALDTYLQLKEGFGWGLYKDLYKTYQNLTYPLADDNVQTFIQTSSRIAGVDLVPFFRTWGFPVTNRTANLTSDLPVWQADPMSPPAPPSVTAPSSPPAAPPPVPPTYPPPPQPPSAPPPEPPPVPTTCRMWDQVCRDCYVSPRVANSTACATCVAGMRYWGLNPAVCLECSAYGNTSAAVQDVCMAECVPQTASKGTSWACSTICANERNVGGDLGLARECATCVQSSKNAWNCARCIEATQCLADWRAARSQCFSCIASGMDASSCVQCARQATPEARTACMTCSSSSSSSVSSISSH</sequence>
<dbReference type="PANTHER" id="PTHR15730:SF5">
    <property type="entry name" value="SI:CH211-210B2.2-RELATED"/>
    <property type="match status" value="1"/>
</dbReference>
<evidence type="ECO:0000256" key="2">
    <source>
        <dbReference type="SAM" id="SignalP"/>
    </source>
</evidence>
<reference evidence="5" key="1">
    <citation type="journal article" date="2021" name="Proc. Natl. Acad. Sci. U.S.A.">
        <title>Three genomes in the algal genus Volvox reveal the fate of a haploid sex-determining region after a transition to homothallism.</title>
        <authorList>
            <person name="Yamamoto K."/>
            <person name="Hamaji T."/>
            <person name="Kawai-Toyooka H."/>
            <person name="Matsuzaki R."/>
            <person name="Takahashi F."/>
            <person name="Nishimura Y."/>
            <person name="Kawachi M."/>
            <person name="Noguchi H."/>
            <person name="Minakuchi Y."/>
            <person name="Umen J.G."/>
            <person name="Toyoda A."/>
            <person name="Nozaki H."/>
        </authorList>
    </citation>
    <scope>NUCLEOTIDE SEQUENCE</scope>
    <source>
        <strain evidence="5">NIES-3785</strain>
        <strain evidence="4">NIES-3786</strain>
    </source>
</reference>
<dbReference type="Proteomes" id="UP000722791">
    <property type="component" value="Unassembled WGS sequence"/>
</dbReference>
<evidence type="ECO:0000313" key="6">
    <source>
        <dbReference type="Proteomes" id="UP000722791"/>
    </source>
</evidence>
<dbReference type="InterPro" id="IPR051244">
    <property type="entry name" value="TCAF"/>
</dbReference>
<accession>A0A8J4DAS9</accession>
<gene>
    <name evidence="4" type="ORF">Vretifemale_10875</name>
    <name evidence="5" type="ORF">Vretimale_1484</name>
</gene>
<dbReference type="InterPro" id="IPR035423">
    <property type="entry name" value="M60-like_N"/>
</dbReference>
<dbReference type="SMART" id="SM01276">
    <property type="entry name" value="M60-like"/>
    <property type="match status" value="1"/>
</dbReference>
<dbReference type="Gene3D" id="3.40.390.80">
    <property type="entry name" value="Peptidase M60, enhancin-like domain 2"/>
    <property type="match status" value="1"/>
</dbReference>
<dbReference type="Pfam" id="PF17291">
    <property type="entry name" value="M60-like_N"/>
    <property type="match status" value="1"/>
</dbReference>
<dbReference type="OrthoDB" id="530844at2759"/>
<name>A0A8J4DAS9_9CHLO</name>
<dbReference type="PANTHER" id="PTHR15730">
    <property type="entry name" value="EXPERIMENTAL AUTOIMMUNE PROSTATITIS ANTIGEN 2-RELATED"/>
    <property type="match status" value="1"/>
</dbReference>
<feature type="chain" id="PRO_5035391253" description="Peptidase M60 domain-containing protein" evidence="2">
    <location>
        <begin position="30"/>
        <end position="1011"/>
    </location>
</feature>
<dbReference type="PROSITE" id="PS51723">
    <property type="entry name" value="PEPTIDASE_M60"/>
    <property type="match status" value="1"/>
</dbReference>
<comment type="caution">
    <text evidence="5">The sequence shown here is derived from an EMBL/GenBank/DDBJ whole genome shotgun (WGS) entry which is preliminary data.</text>
</comment>
<dbReference type="InterPro" id="IPR042279">
    <property type="entry name" value="Pep_M60_3"/>
</dbReference>
<evidence type="ECO:0000256" key="1">
    <source>
        <dbReference type="SAM" id="MobiDB-lite"/>
    </source>
</evidence>
<keyword evidence="2" id="KW-0732">Signal</keyword>
<dbReference type="Pfam" id="PF13402">
    <property type="entry name" value="Peptidase_M60"/>
    <property type="match status" value="1"/>
</dbReference>
<evidence type="ECO:0000313" key="5">
    <source>
        <dbReference type="EMBL" id="GIL95459.1"/>
    </source>
</evidence>
<feature type="compositionally biased region" description="Pro residues" evidence="1">
    <location>
        <begin position="794"/>
        <end position="836"/>
    </location>
</feature>
<proteinExistence type="predicted"/>
<feature type="region of interest" description="Disordered" evidence="1">
    <location>
        <begin position="791"/>
        <end position="836"/>
    </location>
</feature>
<feature type="signal peptide" evidence="2">
    <location>
        <begin position="1"/>
        <end position="29"/>
    </location>
</feature>
<dbReference type="EMBL" id="BNCQ01000002">
    <property type="protein sequence ID" value="GIL95459.1"/>
    <property type="molecule type" value="Genomic_DNA"/>
</dbReference>
<feature type="domain" description="Peptidase M60" evidence="3">
    <location>
        <begin position="422"/>
        <end position="726"/>
    </location>
</feature>
<evidence type="ECO:0000313" key="4">
    <source>
        <dbReference type="EMBL" id="GIL81903.1"/>
    </source>
</evidence>
<evidence type="ECO:0000259" key="3">
    <source>
        <dbReference type="PROSITE" id="PS51723"/>
    </source>
</evidence>
<organism evidence="5 6">
    <name type="scientific">Volvox reticuliferus</name>
    <dbReference type="NCBI Taxonomy" id="1737510"/>
    <lineage>
        <taxon>Eukaryota</taxon>
        <taxon>Viridiplantae</taxon>
        <taxon>Chlorophyta</taxon>
        <taxon>core chlorophytes</taxon>
        <taxon>Chlorophyceae</taxon>
        <taxon>CS clade</taxon>
        <taxon>Chlamydomonadales</taxon>
        <taxon>Volvocaceae</taxon>
        <taxon>Volvox</taxon>
    </lineage>
</organism>
<dbReference type="Proteomes" id="UP000747110">
    <property type="component" value="Unassembled WGS sequence"/>
</dbReference>
<keyword evidence="7" id="KW-1185">Reference proteome</keyword>
<dbReference type="Gene3D" id="1.10.390.30">
    <property type="entry name" value="Peptidase M60, enhancin-like domain 3"/>
    <property type="match status" value="1"/>
</dbReference>
<protein>
    <recommendedName>
        <fullName evidence="3">Peptidase M60 domain-containing protein</fullName>
    </recommendedName>
</protein>
<dbReference type="InterPro" id="IPR031161">
    <property type="entry name" value="Peptidase_M60_dom"/>
</dbReference>